<keyword evidence="1" id="KW-0723">Serine/threonine-protein kinase</keyword>
<dbReference type="PANTHER" id="PTHR27002">
    <property type="entry name" value="RECEPTOR-LIKE SERINE/THREONINE-PROTEIN KINASE SD1-8"/>
    <property type="match status" value="1"/>
</dbReference>
<dbReference type="GO" id="GO:0005524">
    <property type="term" value="F:ATP binding"/>
    <property type="evidence" value="ECO:0007669"/>
    <property type="project" value="UniProtKB-KW"/>
</dbReference>
<dbReference type="AlphaFoldDB" id="A0A498IIK0"/>
<accession>A0A498IIK0</accession>
<evidence type="ECO:0000256" key="3">
    <source>
        <dbReference type="ARBA" id="ARBA00022741"/>
    </source>
</evidence>
<dbReference type="SUPFAM" id="SSF56112">
    <property type="entry name" value="Protein kinase-like (PK-like)"/>
    <property type="match status" value="1"/>
</dbReference>
<evidence type="ECO:0000256" key="5">
    <source>
        <dbReference type="ARBA" id="ARBA00022840"/>
    </source>
</evidence>
<evidence type="ECO:0000256" key="1">
    <source>
        <dbReference type="ARBA" id="ARBA00022527"/>
    </source>
</evidence>
<keyword evidence="3" id="KW-0547">Nucleotide-binding</keyword>
<name>A0A498IIK0_MALDO</name>
<reference evidence="6 7" key="1">
    <citation type="submission" date="2018-10" db="EMBL/GenBank/DDBJ databases">
        <title>A high-quality apple genome assembly.</title>
        <authorList>
            <person name="Hu J."/>
        </authorList>
    </citation>
    <scope>NUCLEOTIDE SEQUENCE [LARGE SCALE GENOMIC DNA]</scope>
    <source>
        <strain evidence="7">cv. HFTH1</strain>
        <tissue evidence="6">Young leaf</tissue>
    </source>
</reference>
<comment type="caution">
    <text evidence="6">The sequence shown here is derived from an EMBL/GenBank/DDBJ whole genome shotgun (WGS) entry which is preliminary data.</text>
</comment>
<organism evidence="6 7">
    <name type="scientific">Malus domestica</name>
    <name type="common">Apple</name>
    <name type="synonym">Pyrus malus</name>
    <dbReference type="NCBI Taxonomy" id="3750"/>
    <lineage>
        <taxon>Eukaryota</taxon>
        <taxon>Viridiplantae</taxon>
        <taxon>Streptophyta</taxon>
        <taxon>Embryophyta</taxon>
        <taxon>Tracheophyta</taxon>
        <taxon>Spermatophyta</taxon>
        <taxon>Magnoliopsida</taxon>
        <taxon>eudicotyledons</taxon>
        <taxon>Gunneridae</taxon>
        <taxon>Pentapetalae</taxon>
        <taxon>rosids</taxon>
        <taxon>fabids</taxon>
        <taxon>Rosales</taxon>
        <taxon>Rosaceae</taxon>
        <taxon>Amygdaloideae</taxon>
        <taxon>Maleae</taxon>
        <taxon>Malus</taxon>
    </lineage>
</organism>
<evidence type="ECO:0000313" key="6">
    <source>
        <dbReference type="EMBL" id="RXH83030.1"/>
    </source>
</evidence>
<dbReference type="GO" id="GO:0005886">
    <property type="term" value="C:plasma membrane"/>
    <property type="evidence" value="ECO:0007669"/>
    <property type="project" value="TreeGrafter"/>
</dbReference>
<gene>
    <name evidence="6" type="ORF">DVH24_003528</name>
</gene>
<dbReference type="EMBL" id="RDQH01000337">
    <property type="protein sequence ID" value="RXH83030.1"/>
    <property type="molecule type" value="Genomic_DNA"/>
</dbReference>
<keyword evidence="2" id="KW-0808">Transferase</keyword>
<protein>
    <recommendedName>
        <fullName evidence="8">Serine-threonine/tyrosine-protein kinase catalytic domain-containing protein</fullName>
    </recommendedName>
</protein>
<dbReference type="InterPro" id="IPR011009">
    <property type="entry name" value="Kinase-like_dom_sf"/>
</dbReference>
<evidence type="ECO:0000256" key="2">
    <source>
        <dbReference type="ARBA" id="ARBA00022679"/>
    </source>
</evidence>
<dbReference type="Proteomes" id="UP000290289">
    <property type="component" value="Chromosome 11"/>
</dbReference>
<keyword evidence="4" id="KW-0418">Kinase</keyword>
<evidence type="ECO:0000313" key="7">
    <source>
        <dbReference type="Proteomes" id="UP000290289"/>
    </source>
</evidence>
<dbReference type="Gene3D" id="3.30.200.20">
    <property type="entry name" value="Phosphorylase Kinase, domain 1"/>
    <property type="match status" value="1"/>
</dbReference>
<sequence length="187" mass="21616">MRWTPLDCHSGEGCLLLVGVKLPDMLEFSLNECMNLKECRALFTRLQFVMYSKQEGVCFDVHLIITKMHVQYDQIQGSFSGQEIEVKRVSHPCQGLEEFKNVVVLIAKLQHRNLVSLLGCCIHAWISSSSVSILNLRHLISRFFMLQLEPSMHLRFTRAEIDLQMIQEVLYWDGTRALTLSWESQEG</sequence>
<dbReference type="PANTHER" id="PTHR27002:SF181">
    <property type="entry name" value="RECEPTOR-LIKE SERINE_THREONINE-PROTEIN KINASE"/>
    <property type="match status" value="1"/>
</dbReference>
<keyword evidence="7" id="KW-1185">Reference proteome</keyword>
<evidence type="ECO:0008006" key="8">
    <source>
        <dbReference type="Google" id="ProtNLM"/>
    </source>
</evidence>
<proteinExistence type="predicted"/>
<evidence type="ECO:0000256" key="4">
    <source>
        <dbReference type="ARBA" id="ARBA00022777"/>
    </source>
</evidence>
<keyword evidence="5" id="KW-0067">ATP-binding</keyword>
<dbReference type="GO" id="GO:0004674">
    <property type="term" value="F:protein serine/threonine kinase activity"/>
    <property type="evidence" value="ECO:0007669"/>
    <property type="project" value="UniProtKB-KW"/>
</dbReference>